<evidence type="ECO:0000313" key="3">
    <source>
        <dbReference type="EMBL" id="CAE6438367.1"/>
    </source>
</evidence>
<feature type="transmembrane region" description="Helical" evidence="2">
    <location>
        <begin position="438"/>
        <end position="462"/>
    </location>
</feature>
<feature type="compositionally biased region" description="Polar residues" evidence="1">
    <location>
        <begin position="602"/>
        <end position="614"/>
    </location>
</feature>
<keyword evidence="2" id="KW-0812">Transmembrane</keyword>
<evidence type="ECO:0008006" key="5">
    <source>
        <dbReference type="Google" id="ProtNLM"/>
    </source>
</evidence>
<feature type="compositionally biased region" description="Low complexity" evidence="1">
    <location>
        <begin position="543"/>
        <end position="553"/>
    </location>
</feature>
<feature type="region of interest" description="Disordered" evidence="1">
    <location>
        <begin position="535"/>
        <end position="623"/>
    </location>
</feature>
<feature type="compositionally biased region" description="Polar residues" evidence="1">
    <location>
        <begin position="568"/>
        <end position="584"/>
    </location>
</feature>
<proteinExistence type="predicted"/>
<dbReference type="AlphaFoldDB" id="A0A8H2XZG7"/>
<accession>A0A8H2XZG7</accession>
<name>A0A8H2XZG7_9AGAM</name>
<comment type="caution">
    <text evidence="3">The sequence shown here is derived from an EMBL/GenBank/DDBJ whole genome shotgun (WGS) entry which is preliminary data.</text>
</comment>
<gene>
    <name evidence="3" type="ORF">RDB_LOCUS33124</name>
</gene>
<evidence type="ECO:0000256" key="2">
    <source>
        <dbReference type="SAM" id="Phobius"/>
    </source>
</evidence>
<evidence type="ECO:0000256" key="1">
    <source>
        <dbReference type="SAM" id="MobiDB-lite"/>
    </source>
</evidence>
<protein>
    <recommendedName>
        <fullName evidence="5">Transmembrane protein</fullName>
    </recommendedName>
</protein>
<keyword evidence="2" id="KW-0472">Membrane</keyword>
<evidence type="ECO:0000313" key="4">
    <source>
        <dbReference type="Proteomes" id="UP000663853"/>
    </source>
</evidence>
<reference evidence="3" key="1">
    <citation type="submission" date="2021-01" db="EMBL/GenBank/DDBJ databases">
        <authorList>
            <person name="Kaushik A."/>
        </authorList>
    </citation>
    <scope>NUCLEOTIDE SEQUENCE</scope>
    <source>
        <strain evidence="3">AG6-10EEA</strain>
    </source>
</reference>
<keyword evidence="2" id="KW-1133">Transmembrane helix</keyword>
<dbReference type="Proteomes" id="UP000663853">
    <property type="component" value="Unassembled WGS sequence"/>
</dbReference>
<dbReference type="EMBL" id="CAJMXA010000646">
    <property type="protein sequence ID" value="CAE6438367.1"/>
    <property type="molecule type" value="Genomic_DNA"/>
</dbReference>
<sequence>MWFRGLSYPRRQTYTIPYINEFFCAGSAIILAILITINIALAGNDVVTELKDTPDFTDHKWWAPKWVPGRMRIPTTPGPCQPLTLPQQSTSIRTNSTLPIFAYTLMNGLGTSRNTNEEAPKWYSAPRYRAEPLENCIVQNITALINFQDRGHKLTSEIICDINSADPETPPTLKLSATFSRMGNTDLGSDDVVNYISSYSIPRSADIGSAQAIFLAQNVTALKMLGVLDAIGSDLLKAMWAQKWAWKLTDRDNMWPDQAVVKWAAKANCTSHRRCREIGEDIEGIDMWYSNTRGSRDFEPHYFTPMNTTMYNYFIAFRDALYLDLGHFNQSTNVFLNNDAFKARILSDPFLGTVAEDVINVTRPPPFIRPYTSDEFWRTCTWGWGCLNGTWTDALLSNSSAAFSITNGLPLTSLQTQYPTRIDLKFVCPVFRRKQAGALLVSVFVGTFSMYAALYGIFLFFAPLLDQRYRRRHGHKEVLYDDQDSGSTHSHLPRYASPLSAIPYGTTFDAPRISYRNSVPVPQYDALPDHIFIRPPRKTDELPPGAYAPGAPGVYTPNHDGGIPARNSLVSLSPTTSRNTTNPGQREKDPSTSTLPPPKALVQTSRGSSSPQLSRKSHHAEHE</sequence>
<organism evidence="3 4">
    <name type="scientific">Rhizoctonia solani</name>
    <dbReference type="NCBI Taxonomy" id="456999"/>
    <lineage>
        <taxon>Eukaryota</taxon>
        <taxon>Fungi</taxon>
        <taxon>Dikarya</taxon>
        <taxon>Basidiomycota</taxon>
        <taxon>Agaricomycotina</taxon>
        <taxon>Agaricomycetes</taxon>
        <taxon>Cantharellales</taxon>
        <taxon>Ceratobasidiaceae</taxon>
        <taxon>Rhizoctonia</taxon>
    </lineage>
</organism>
<feature type="transmembrane region" description="Helical" evidence="2">
    <location>
        <begin position="21"/>
        <end position="41"/>
    </location>
</feature>